<evidence type="ECO:0000256" key="2">
    <source>
        <dbReference type="ARBA" id="ARBA00023015"/>
    </source>
</evidence>
<protein>
    <submittedName>
        <fullName evidence="8">RNA polymerase sigma-70 factor, ECF subfamily</fullName>
    </submittedName>
</protein>
<dbReference type="GO" id="GO:0006352">
    <property type="term" value="P:DNA-templated transcription initiation"/>
    <property type="evidence" value="ECO:0007669"/>
    <property type="project" value="InterPro"/>
</dbReference>
<sequence length="167" mass="18312">MASWEHVFTDLAETRGQALLRYAYLLTGDAAEAADLVQEALLRAFGRTTRGLTLESAEAYVRRAILTIHVDGRRRSGRWLRVRHLVAARSDVAGPEIAVVDGADLRSALASLSPRQRACVVLHYYEDLSVAQVADVLGCAPGAVKRHLSDARARLEPLLTDAPEELR</sequence>
<evidence type="ECO:0000256" key="5">
    <source>
        <dbReference type="ARBA" id="ARBA00023163"/>
    </source>
</evidence>
<dbReference type="InterPro" id="IPR039425">
    <property type="entry name" value="RNA_pol_sigma-70-like"/>
</dbReference>
<dbReference type="STRING" id="561176.SAMN04488561_3365"/>
<keyword evidence="2" id="KW-0805">Transcription regulation</keyword>
<dbReference type="SUPFAM" id="SSF88659">
    <property type="entry name" value="Sigma3 and sigma4 domains of RNA polymerase sigma factors"/>
    <property type="match status" value="1"/>
</dbReference>
<keyword evidence="4" id="KW-0238">DNA-binding</keyword>
<accession>A0A1H5MU53</accession>
<reference evidence="9" key="1">
    <citation type="submission" date="2016-10" db="EMBL/GenBank/DDBJ databases">
        <authorList>
            <person name="Varghese N."/>
            <person name="Submissions S."/>
        </authorList>
    </citation>
    <scope>NUCLEOTIDE SEQUENCE [LARGE SCALE GENOMIC DNA]</scope>
    <source>
        <strain evidence="9">DSM 45237</strain>
    </source>
</reference>
<dbReference type="SUPFAM" id="SSF88946">
    <property type="entry name" value="Sigma2 domain of RNA polymerase sigma factors"/>
    <property type="match status" value="1"/>
</dbReference>
<organism evidence="8 9">
    <name type="scientific">Jiangella alba</name>
    <dbReference type="NCBI Taxonomy" id="561176"/>
    <lineage>
        <taxon>Bacteria</taxon>
        <taxon>Bacillati</taxon>
        <taxon>Actinomycetota</taxon>
        <taxon>Actinomycetes</taxon>
        <taxon>Jiangellales</taxon>
        <taxon>Jiangellaceae</taxon>
        <taxon>Jiangella</taxon>
    </lineage>
</organism>
<dbReference type="NCBIfam" id="TIGR02937">
    <property type="entry name" value="sigma70-ECF"/>
    <property type="match status" value="1"/>
</dbReference>
<dbReference type="Proteomes" id="UP000181980">
    <property type="component" value="Unassembled WGS sequence"/>
</dbReference>
<keyword evidence="5" id="KW-0804">Transcription</keyword>
<comment type="similarity">
    <text evidence="1">Belongs to the sigma-70 factor family. ECF subfamily.</text>
</comment>
<dbReference type="PANTHER" id="PTHR43133">
    <property type="entry name" value="RNA POLYMERASE ECF-TYPE SIGMA FACTO"/>
    <property type="match status" value="1"/>
</dbReference>
<evidence type="ECO:0000259" key="7">
    <source>
        <dbReference type="Pfam" id="PF08281"/>
    </source>
</evidence>
<keyword evidence="9" id="KW-1185">Reference proteome</keyword>
<dbReference type="GO" id="GO:0016987">
    <property type="term" value="F:sigma factor activity"/>
    <property type="evidence" value="ECO:0007669"/>
    <property type="project" value="UniProtKB-KW"/>
</dbReference>
<dbReference type="InterPro" id="IPR014284">
    <property type="entry name" value="RNA_pol_sigma-70_dom"/>
</dbReference>
<feature type="domain" description="RNA polymerase sigma factor 70 region 4 type 2" evidence="7">
    <location>
        <begin position="105"/>
        <end position="155"/>
    </location>
</feature>
<dbReference type="InterPro" id="IPR007627">
    <property type="entry name" value="RNA_pol_sigma70_r2"/>
</dbReference>
<evidence type="ECO:0000259" key="6">
    <source>
        <dbReference type="Pfam" id="PF04542"/>
    </source>
</evidence>
<keyword evidence="3" id="KW-0731">Sigma factor</keyword>
<dbReference type="PANTHER" id="PTHR43133:SF50">
    <property type="entry name" value="ECF RNA POLYMERASE SIGMA FACTOR SIGM"/>
    <property type="match status" value="1"/>
</dbReference>
<proteinExistence type="inferred from homology"/>
<dbReference type="AlphaFoldDB" id="A0A1H5MU53"/>
<dbReference type="EMBL" id="FNUC01000003">
    <property type="protein sequence ID" value="SEE91898.1"/>
    <property type="molecule type" value="Genomic_DNA"/>
</dbReference>
<dbReference type="InterPro" id="IPR013249">
    <property type="entry name" value="RNA_pol_sigma70_r4_t2"/>
</dbReference>
<evidence type="ECO:0000256" key="1">
    <source>
        <dbReference type="ARBA" id="ARBA00010641"/>
    </source>
</evidence>
<feature type="domain" description="RNA polymerase sigma-70 region 2" evidence="6">
    <location>
        <begin position="13"/>
        <end position="65"/>
    </location>
</feature>
<dbReference type="CDD" id="cd06171">
    <property type="entry name" value="Sigma70_r4"/>
    <property type="match status" value="1"/>
</dbReference>
<dbReference type="GO" id="GO:0003677">
    <property type="term" value="F:DNA binding"/>
    <property type="evidence" value="ECO:0007669"/>
    <property type="project" value="UniProtKB-KW"/>
</dbReference>
<evidence type="ECO:0000256" key="4">
    <source>
        <dbReference type="ARBA" id="ARBA00023125"/>
    </source>
</evidence>
<evidence type="ECO:0000313" key="8">
    <source>
        <dbReference type="EMBL" id="SEE91898.1"/>
    </source>
</evidence>
<name>A0A1H5MU53_9ACTN</name>
<dbReference type="Pfam" id="PF08281">
    <property type="entry name" value="Sigma70_r4_2"/>
    <property type="match status" value="1"/>
</dbReference>
<dbReference type="Gene3D" id="1.10.10.10">
    <property type="entry name" value="Winged helix-like DNA-binding domain superfamily/Winged helix DNA-binding domain"/>
    <property type="match status" value="1"/>
</dbReference>
<dbReference type="InterPro" id="IPR013324">
    <property type="entry name" value="RNA_pol_sigma_r3/r4-like"/>
</dbReference>
<evidence type="ECO:0000313" key="9">
    <source>
        <dbReference type="Proteomes" id="UP000181980"/>
    </source>
</evidence>
<gene>
    <name evidence="8" type="ORF">SAMN04488561_3365</name>
</gene>
<dbReference type="Pfam" id="PF04542">
    <property type="entry name" value="Sigma70_r2"/>
    <property type="match status" value="1"/>
</dbReference>
<dbReference type="InterPro" id="IPR013325">
    <property type="entry name" value="RNA_pol_sigma_r2"/>
</dbReference>
<dbReference type="RefSeq" id="WP_069111600.1">
    <property type="nucleotide sequence ID" value="NZ_FNUC01000003.1"/>
</dbReference>
<dbReference type="Gene3D" id="1.10.1740.10">
    <property type="match status" value="1"/>
</dbReference>
<dbReference type="OrthoDB" id="3783006at2"/>
<evidence type="ECO:0000256" key="3">
    <source>
        <dbReference type="ARBA" id="ARBA00023082"/>
    </source>
</evidence>
<dbReference type="InterPro" id="IPR036388">
    <property type="entry name" value="WH-like_DNA-bd_sf"/>
</dbReference>